<feature type="region of interest" description="Disordered" evidence="1">
    <location>
        <begin position="121"/>
        <end position="173"/>
    </location>
</feature>
<gene>
    <name evidence="2" type="ORF">1459</name>
</gene>
<organism evidence="2 3">
    <name type="scientific">Syntrophomonas zehnderi OL-4</name>
    <dbReference type="NCBI Taxonomy" id="690567"/>
    <lineage>
        <taxon>Bacteria</taxon>
        <taxon>Bacillati</taxon>
        <taxon>Bacillota</taxon>
        <taxon>Clostridia</taxon>
        <taxon>Eubacteriales</taxon>
        <taxon>Syntrophomonadaceae</taxon>
        <taxon>Syntrophomonas</taxon>
    </lineage>
</organism>
<evidence type="ECO:0000313" key="2">
    <source>
        <dbReference type="EMBL" id="CFX56892.1"/>
    </source>
</evidence>
<protein>
    <submittedName>
        <fullName evidence="2">Ferritin-related</fullName>
    </submittedName>
</protein>
<dbReference type="EMBL" id="CGIH01000026">
    <property type="protein sequence ID" value="CFX56892.1"/>
    <property type="molecule type" value="Genomic_DNA"/>
</dbReference>
<accession>A0A0E3W376</accession>
<evidence type="ECO:0000313" key="3">
    <source>
        <dbReference type="Proteomes" id="UP000045545"/>
    </source>
</evidence>
<evidence type="ECO:0000256" key="1">
    <source>
        <dbReference type="SAM" id="MobiDB-lite"/>
    </source>
</evidence>
<feature type="compositionally biased region" description="Polar residues" evidence="1">
    <location>
        <begin position="151"/>
        <end position="162"/>
    </location>
</feature>
<sequence>MDSGDLLTLLNRAISDKEAAKESYASYFQEMNNPTLKKIVQGVLQREGEHLEILNSLKDNLLSSGNTEELAALTAEGLIRNTEHHKQHLELLRMVMADLGQEVFIADEGEEIPVADFAESDIPPALVSPNNSDRISRRSAAAARYPRYTGANRSVFNSSRGNPKTRTKKRQPK</sequence>
<dbReference type="Gene3D" id="1.20.1260.10">
    <property type="match status" value="1"/>
</dbReference>
<proteinExistence type="predicted"/>
<dbReference type="InterPro" id="IPR012347">
    <property type="entry name" value="Ferritin-like"/>
</dbReference>
<keyword evidence="3" id="KW-1185">Reference proteome</keyword>
<dbReference type="RefSeq" id="WP_046497098.1">
    <property type="nucleotide sequence ID" value="NZ_CGIH01000026.1"/>
</dbReference>
<feature type="compositionally biased region" description="Basic residues" evidence="1">
    <location>
        <begin position="163"/>
        <end position="173"/>
    </location>
</feature>
<reference evidence="2 3" key="1">
    <citation type="submission" date="2015-03" db="EMBL/GenBank/DDBJ databases">
        <authorList>
            <person name="Murphy D."/>
        </authorList>
    </citation>
    <scope>NUCLEOTIDE SEQUENCE [LARGE SCALE GENOMIC DNA]</scope>
    <source>
        <strain evidence="2 3">OL-4</strain>
    </source>
</reference>
<dbReference type="Proteomes" id="UP000045545">
    <property type="component" value="Unassembled WGS sequence"/>
</dbReference>
<dbReference type="AlphaFoldDB" id="A0A0E3W376"/>
<name>A0A0E3W376_9FIRM</name>